<dbReference type="InterPro" id="IPR011990">
    <property type="entry name" value="TPR-like_helical_dom_sf"/>
</dbReference>
<evidence type="ECO:0000256" key="5">
    <source>
        <dbReference type="ARBA" id="ARBA00023237"/>
    </source>
</evidence>
<dbReference type="Pfam" id="PF07980">
    <property type="entry name" value="SusD_RagB"/>
    <property type="match status" value="1"/>
</dbReference>
<evidence type="ECO:0000256" key="3">
    <source>
        <dbReference type="ARBA" id="ARBA00022729"/>
    </source>
</evidence>
<dbReference type="Proteomes" id="UP000434604">
    <property type="component" value="Unassembled WGS sequence"/>
</dbReference>
<evidence type="ECO:0000313" key="8">
    <source>
        <dbReference type="Proteomes" id="UP000434604"/>
    </source>
</evidence>
<dbReference type="Gene3D" id="1.25.40.390">
    <property type="match status" value="1"/>
</dbReference>
<dbReference type="RefSeq" id="WP_151934366.1">
    <property type="nucleotide sequence ID" value="NZ_WDED01000006.1"/>
</dbReference>
<dbReference type="EMBL" id="WDED01000006">
    <property type="protein sequence ID" value="KAB6149058.1"/>
    <property type="molecule type" value="Genomic_DNA"/>
</dbReference>
<comment type="similarity">
    <text evidence="2">Belongs to the SusD family.</text>
</comment>
<evidence type="ECO:0000256" key="4">
    <source>
        <dbReference type="ARBA" id="ARBA00023136"/>
    </source>
</evidence>
<keyword evidence="5" id="KW-0998">Cell outer membrane</keyword>
<feature type="domain" description="RagB/SusD" evidence="6">
    <location>
        <begin position="338"/>
        <end position="649"/>
    </location>
</feature>
<comment type="subcellular location">
    <subcellularLocation>
        <location evidence="1">Cell outer membrane</location>
    </subcellularLocation>
</comment>
<comment type="caution">
    <text evidence="7">The sequence shown here is derived from an EMBL/GenBank/DDBJ whole genome shotgun (WGS) entry which is preliminary data.</text>
</comment>
<organism evidence="7 8">
    <name type="scientific">Bacteroides xylanisolvens</name>
    <dbReference type="NCBI Taxonomy" id="371601"/>
    <lineage>
        <taxon>Bacteria</taxon>
        <taxon>Pseudomonadati</taxon>
        <taxon>Bacteroidota</taxon>
        <taxon>Bacteroidia</taxon>
        <taxon>Bacteroidales</taxon>
        <taxon>Bacteroidaceae</taxon>
        <taxon>Bacteroides</taxon>
    </lineage>
</organism>
<dbReference type="PROSITE" id="PS51257">
    <property type="entry name" value="PROKAR_LIPOPROTEIN"/>
    <property type="match status" value="1"/>
</dbReference>
<dbReference type="GO" id="GO:0009279">
    <property type="term" value="C:cell outer membrane"/>
    <property type="evidence" value="ECO:0007669"/>
    <property type="project" value="UniProtKB-SubCell"/>
</dbReference>
<reference evidence="7 8" key="1">
    <citation type="journal article" date="2019" name="Nat. Med.">
        <title>A library of human gut bacterial isolates paired with longitudinal multiomics data enables mechanistic microbiome research.</title>
        <authorList>
            <person name="Poyet M."/>
            <person name="Groussin M."/>
            <person name="Gibbons S.M."/>
            <person name="Avila-Pacheco J."/>
            <person name="Jiang X."/>
            <person name="Kearney S.M."/>
            <person name="Perrotta A.R."/>
            <person name="Berdy B."/>
            <person name="Zhao S."/>
            <person name="Lieberman T.D."/>
            <person name="Swanson P.K."/>
            <person name="Smith M."/>
            <person name="Roesemann S."/>
            <person name="Alexander J.E."/>
            <person name="Rich S.A."/>
            <person name="Livny J."/>
            <person name="Vlamakis H."/>
            <person name="Clish C."/>
            <person name="Bullock K."/>
            <person name="Deik A."/>
            <person name="Scott J."/>
            <person name="Pierce K.A."/>
            <person name="Xavier R.J."/>
            <person name="Alm E.J."/>
        </authorList>
    </citation>
    <scope>NUCLEOTIDE SEQUENCE [LARGE SCALE GENOMIC DNA]</scope>
    <source>
        <strain evidence="7 8">BIOML-A58</strain>
    </source>
</reference>
<keyword evidence="4" id="KW-0472">Membrane</keyword>
<protein>
    <submittedName>
        <fullName evidence="7">RagB/SusD family nutrient uptake outer membrane protein</fullName>
    </submittedName>
</protein>
<sequence>MRRILFISSLLCVLTACDDYLDRQPESSVTPEVYMNDAEHLDSYVLKTYSALIKGHHGRGFATLLTSDFKTDDKAKDEDMPLFQPGELRVDESGGEWSFDNIRNCNYFFAEVLPKYKAGAISGDENLIKHYIGEMCFFRAYEYFNKVKKLGDFPIITEVQGMDYEALVTSSKREPRTKVIRFILQDLEDAITMMQDKSPDNGKRNRLSKDVARLFKSRVALFEASWLRNFAGTAFVPNGIGWPGEEVHPDFQFEKGSIEAEVDDLLDIAMEYAKQVAEAHPELTTNNGILKQEESDVNNPYFFMFGDCDLSGYDEVLLWRDYDQSLGIIHGTTVGVTTGNYFVGVTKGLVDSYLMRDGRPYYVASQEQPYVGDDYIADVVKNRDNRLQLFLKVPGQKNKVTNIDFEISPAVETYPMLFHPSWGYTTGYALRKYGNFDGKQTNQQFGSDTGCPIFRTVEAYLNYIEASYMKNGVIDDFAAKYWEKIRTRALVDDNYQNTINLTDMNKEAEGDWAAYTAGELVDATMYNIRRERRNEFISEGMRKDDLLRWRSMDQMIVTPYIVKGFKLWGPMEEWYKKEDGTSELIDFGNNPNVSPRSESDYLLPYQINPKQMNYGGLRWTMAHYLTPIAAKHFILTGGENSVIYQNPGWKTTAGSSAVE</sequence>
<dbReference type="SUPFAM" id="SSF48452">
    <property type="entry name" value="TPR-like"/>
    <property type="match status" value="1"/>
</dbReference>
<proteinExistence type="inferred from homology"/>
<evidence type="ECO:0000313" key="7">
    <source>
        <dbReference type="EMBL" id="KAB6149058.1"/>
    </source>
</evidence>
<accession>A0A7J5Q0E3</accession>
<keyword evidence="3" id="KW-0732">Signal</keyword>
<dbReference type="AlphaFoldDB" id="A0A7J5Q0E3"/>
<evidence type="ECO:0000256" key="1">
    <source>
        <dbReference type="ARBA" id="ARBA00004442"/>
    </source>
</evidence>
<evidence type="ECO:0000259" key="6">
    <source>
        <dbReference type="Pfam" id="PF07980"/>
    </source>
</evidence>
<evidence type="ECO:0000256" key="2">
    <source>
        <dbReference type="ARBA" id="ARBA00006275"/>
    </source>
</evidence>
<gene>
    <name evidence="7" type="ORF">GA398_05985</name>
</gene>
<name>A0A7J5Q0E3_9BACE</name>
<dbReference type="InterPro" id="IPR012944">
    <property type="entry name" value="SusD_RagB_dom"/>
</dbReference>